<dbReference type="AlphaFoldDB" id="B3RNN0"/>
<dbReference type="HOGENOM" id="CLU_2111984_0_0_1"/>
<evidence type="ECO:0000313" key="2">
    <source>
        <dbReference type="Proteomes" id="UP000009022"/>
    </source>
</evidence>
<dbReference type="InParanoid" id="B3RNN0"/>
<protein>
    <submittedName>
        <fullName evidence="1">Uncharacterized protein</fullName>
    </submittedName>
</protein>
<dbReference type="GeneID" id="6751096"/>
<evidence type="ECO:0000313" key="1">
    <source>
        <dbReference type="EMBL" id="EDV27485.1"/>
    </source>
</evidence>
<dbReference type="Proteomes" id="UP000009022">
    <property type="component" value="Unassembled WGS sequence"/>
</dbReference>
<dbReference type="CTD" id="6751096"/>
<name>B3RNN0_TRIAD</name>
<accession>B3RNN0</accession>
<dbReference type="EMBL" id="DS985242">
    <property type="protein sequence ID" value="EDV27485.1"/>
    <property type="molecule type" value="Genomic_DNA"/>
</dbReference>
<organism evidence="1 2">
    <name type="scientific">Trichoplax adhaerens</name>
    <name type="common">Trichoplax reptans</name>
    <dbReference type="NCBI Taxonomy" id="10228"/>
    <lineage>
        <taxon>Eukaryota</taxon>
        <taxon>Metazoa</taxon>
        <taxon>Placozoa</taxon>
        <taxon>Uniplacotomia</taxon>
        <taxon>Trichoplacea</taxon>
        <taxon>Trichoplacidae</taxon>
        <taxon>Trichoplax</taxon>
    </lineage>
</organism>
<proteinExistence type="predicted"/>
<reference evidence="1 2" key="1">
    <citation type="journal article" date="2008" name="Nature">
        <title>The Trichoplax genome and the nature of placozoans.</title>
        <authorList>
            <person name="Srivastava M."/>
            <person name="Begovic E."/>
            <person name="Chapman J."/>
            <person name="Putnam N.H."/>
            <person name="Hellsten U."/>
            <person name="Kawashima T."/>
            <person name="Kuo A."/>
            <person name="Mitros T."/>
            <person name="Salamov A."/>
            <person name="Carpenter M.L."/>
            <person name="Signorovitch A.Y."/>
            <person name="Moreno M.A."/>
            <person name="Kamm K."/>
            <person name="Grimwood J."/>
            <person name="Schmutz J."/>
            <person name="Shapiro H."/>
            <person name="Grigoriev I.V."/>
            <person name="Buss L.W."/>
            <person name="Schierwater B."/>
            <person name="Dellaporta S.L."/>
            <person name="Rokhsar D.S."/>
        </authorList>
    </citation>
    <scope>NUCLEOTIDE SEQUENCE [LARGE SCALE GENOMIC DNA]</scope>
    <source>
        <strain evidence="1 2">Grell-BS-1999</strain>
    </source>
</reference>
<sequence>MKEDCGNAVRQFVIVFQVERCETLYNSRILSSILRNGRIAGLINGAQRHHSTGAPLAIRSLAAPVHDRQTRKVLPRYLQGQKIRQFAAANATAGTVEKSQSVKKGMETMKKILEQ</sequence>
<dbReference type="RefSeq" id="XP_002109319.1">
    <property type="nucleotide sequence ID" value="XM_002109283.1"/>
</dbReference>
<gene>
    <name evidence="1" type="ORF">TRIADDRAFT_63638</name>
</gene>
<dbReference type="KEGG" id="tad:TRIADDRAFT_63638"/>
<keyword evidence="2" id="KW-1185">Reference proteome</keyword>